<sequence>MEIKEVIDEIKSNISSEEVKGNISRDLALNFKNNKCLCFLHDEKHPSMSFDNKNKRFKCFSCGKTYDIFDHYQQYKHMNFIQAIESIIKDYSLYIDYEPFKSERRAIKKATEYNQNINAILPYLELRKISKDTAKYVGLKSHDNNIVFEYRNELGEHIANKYRKAGKATKGCKMWFEAGTNINTLFNMDKVDMTKPLVITEGELDCLALIESGYKNSVSVPTGANSYEWVEVNYSWLEQFKEVILWFDNDKAGIEGMSVIAPRIPADIVKTVNSNKAKDINEILYKFDKQTVLKELKKAKEADIENIEDIGNIPDFDINEAEKIRTGIKEFDKVMHGFVLGSVNVLTGYNGAGKSTIINQMCIAEPISQGFKTFIFSGELTRPNLIYWLTQTMVIKDQMISLKNKEGREYSKASDKAKEMIRNYLNDKLFIYSNDFDTSKTTILETMNKLAKRKNVKCFVLDNLMTIDLECKESEELNAQKQFIRDLKKFAIKYNAVIHIVAHPRKPNEKNAIVTKYDVCGSGDITNLSDYVIAMHRYTDEQKEKGKHDFDGALMLFKNRPTGKICEKGIGLYFSQKRKRFYRQDSDLNKDYGYTKGYEFIEVEGECPF</sequence>
<dbReference type="GO" id="GO:0003899">
    <property type="term" value="F:DNA-directed RNA polymerase activity"/>
    <property type="evidence" value="ECO:0007669"/>
    <property type="project" value="InterPro"/>
</dbReference>
<dbReference type="PROSITE" id="PS51199">
    <property type="entry name" value="SF4_HELICASE"/>
    <property type="match status" value="1"/>
</dbReference>
<comment type="caution">
    <text evidence="2">The sequence shown here is derived from an EMBL/GenBank/DDBJ whole genome shotgun (WGS) entry which is preliminary data.</text>
</comment>
<dbReference type="Proteomes" id="UP000190256">
    <property type="component" value="Unassembled WGS sequence"/>
</dbReference>
<reference evidence="2" key="1">
    <citation type="submission" date="2016-12" db="EMBL/GenBank/DDBJ databases">
        <title>Clostridium tepidum sp. nov., a close relative of Clostridium sporogenes and Clostridium botulinum Group I.</title>
        <authorList>
            <person name="Dobritsa A.P."/>
            <person name="Kutumbaka K.K."/>
            <person name="Werner K."/>
            <person name="Wiedmann M."/>
            <person name="Asmus A."/>
            <person name="Samadpour M."/>
        </authorList>
    </citation>
    <scope>NUCLEOTIDE SEQUENCE [LARGE SCALE GENOMIC DNA]</scope>
    <source>
        <strain evidence="2">IEH 97212</strain>
    </source>
</reference>
<proteinExistence type="predicted"/>
<dbReference type="Pfam" id="PF13155">
    <property type="entry name" value="Toprim_2"/>
    <property type="match status" value="1"/>
</dbReference>
<dbReference type="GO" id="GO:0003697">
    <property type="term" value="F:single-stranded DNA binding"/>
    <property type="evidence" value="ECO:0007669"/>
    <property type="project" value="InterPro"/>
</dbReference>
<name>A0A1S9I2A8_9CLOT</name>
<dbReference type="InterPro" id="IPR036977">
    <property type="entry name" value="DNA_primase_Znf_CHC2"/>
</dbReference>
<evidence type="ECO:0000259" key="1">
    <source>
        <dbReference type="PROSITE" id="PS51199"/>
    </source>
</evidence>
<dbReference type="Gene3D" id="3.40.50.300">
    <property type="entry name" value="P-loop containing nucleotide triphosphate hydrolases"/>
    <property type="match status" value="1"/>
</dbReference>
<dbReference type="GO" id="GO:0043139">
    <property type="term" value="F:5'-3' DNA helicase activity"/>
    <property type="evidence" value="ECO:0007669"/>
    <property type="project" value="InterPro"/>
</dbReference>
<dbReference type="SUPFAM" id="SSF56731">
    <property type="entry name" value="DNA primase core"/>
    <property type="match status" value="1"/>
</dbReference>
<dbReference type="InterPro" id="IPR002694">
    <property type="entry name" value="Znf_CHC2"/>
</dbReference>
<dbReference type="InterPro" id="IPR027032">
    <property type="entry name" value="Twinkle-like"/>
</dbReference>
<dbReference type="OrthoDB" id="1634483at2"/>
<gene>
    <name evidence="2" type="ORF">BS638_10860</name>
</gene>
<dbReference type="Gene3D" id="3.90.580.10">
    <property type="entry name" value="Zinc finger, CHC2-type domain"/>
    <property type="match status" value="1"/>
</dbReference>
<dbReference type="SUPFAM" id="SSF57783">
    <property type="entry name" value="Zinc beta-ribbon"/>
    <property type="match status" value="1"/>
</dbReference>
<dbReference type="PANTHER" id="PTHR12873:SF0">
    <property type="entry name" value="TWINKLE MTDNA HELICASE"/>
    <property type="match status" value="1"/>
</dbReference>
<accession>A0A1S9I2A8</accession>
<evidence type="ECO:0000313" key="2">
    <source>
        <dbReference type="EMBL" id="OOO64385.1"/>
    </source>
</evidence>
<dbReference type="GO" id="GO:0006260">
    <property type="term" value="P:DNA replication"/>
    <property type="evidence" value="ECO:0007669"/>
    <property type="project" value="InterPro"/>
</dbReference>
<dbReference type="EMBL" id="MRAE01000030">
    <property type="protein sequence ID" value="OOO64385.1"/>
    <property type="molecule type" value="Genomic_DNA"/>
</dbReference>
<dbReference type="PANTHER" id="PTHR12873">
    <property type="entry name" value="T7-LIKE MITOCHONDRIAL DNA HELICASE"/>
    <property type="match status" value="1"/>
</dbReference>
<dbReference type="InterPro" id="IPR027417">
    <property type="entry name" value="P-loop_NTPase"/>
</dbReference>
<dbReference type="Pfam" id="PF03796">
    <property type="entry name" value="DnaB_C"/>
    <property type="match status" value="1"/>
</dbReference>
<protein>
    <recommendedName>
        <fullName evidence="1">SF4 helicase domain-containing protein</fullName>
    </recommendedName>
</protein>
<feature type="domain" description="SF4 helicase" evidence="1">
    <location>
        <begin position="317"/>
        <end position="588"/>
    </location>
</feature>
<dbReference type="AlphaFoldDB" id="A0A1S9I2A8"/>
<dbReference type="RefSeq" id="WP_078054725.1">
    <property type="nucleotide sequence ID" value="NZ_MRAE01000030.1"/>
</dbReference>
<organism evidence="2">
    <name type="scientific">Clostridium tepidum</name>
    <dbReference type="NCBI Taxonomy" id="1962263"/>
    <lineage>
        <taxon>Bacteria</taxon>
        <taxon>Bacillati</taxon>
        <taxon>Bacillota</taxon>
        <taxon>Clostridia</taxon>
        <taxon>Eubacteriales</taxon>
        <taxon>Clostridiaceae</taxon>
        <taxon>Clostridium</taxon>
    </lineage>
</organism>
<dbReference type="Pfam" id="PF01807">
    <property type="entry name" value="Zn_ribbon_DnaG"/>
    <property type="match status" value="1"/>
</dbReference>
<dbReference type="Gene3D" id="3.40.1360.10">
    <property type="match status" value="1"/>
</dbReference>
<dbReference type="SUPFAM" id="SSF52540">
    <property type="entry name" value="P-loop containing nucleoside triphosphate hydrolases"/>
    <property type="match status" value="1"/>
</dbReference>
<dbReference type="GO" id="GO:0005524">
    <property type="term" value="F:ATP binding"/>
    <property type="evidence" value="ECO:0007669"/>
    <property type="project" value="InterPro"/>
</dbReference>
<dbReference type="InterPro" id="IPR034154">
    <property type="entry name" value="TOPRIM_DnaG/twinkle"/>
</dbReference>
<dbReference type="InterPro" id="IPR007694">
    <property type="entry name" value="DNA_helicase_DnaB-like_C"/>
</dbReference>
<dbReference type="SMART" id="SM00400">
    <property type="entry name" value="ZnF_CHCC"/>
    <property type="match status" value="1"/>
</dbReference>
<dbReference type="CDD" id="cd01029">
    <property type="entry name" value="TOPRIM_primases"/>
    <property type="match status" value="1"/>
</dbReference>
<dbReference type="GO" id="GO:0008270">
    <property type="term" value="F:zinc ion binding"/>
    <property type="evidence" value="ECO:0007669"/>
    <property type="project" value="InterPro"/>
</dbReference>